<protein>
    <recommendedName>
        <fullName evidence="11">Transcriptional regulator WhiB</fullName>
    </recommendedName>
</protein>
<evidence type="ECO:0000256" key="7">
    <source>
        <dbReference type="ARBA" id="ARBA00023015"/>
    </source>
</evidence>
<dbReference type="PROSITE" id="PS51674">
    <property type="entry name" value="4FE4S_WBL"/>
    <property type="match status" value="1"/>
</dbReference>
<comment type="PTM">
    <text evidence="11">The Fe-S cluster can be nitrosylated by nitric oxide (NO).</text>
</comment>
<keyword evidence="6 11" id="KW-0411">Iron-sulfur</keyword>
<comment type="PTM">
    <text evidence="11">Upon Fe-S cluster removal intramolecular disulfide bonds are formed.</text>
</comment>
<dbReference type="Proteomes" id="UP000183585">
    <property type="component" value="Unassembled WGS sequence"/>
</dbReference>
<sequence length="188" mass="20177">MAALSIDGALATTRVLPTNSTADRDAAVRRILSEIACDMHGVPTNADPTRPTPEMVAARRWRDDMYAVLGLTPAPAAPVQVAPSAPAADPTGQPRVVAQIRRTAAEDDFRTRGACRDKPAELFFPVGTSGPALLQVEQAKAVCRRCPVKNECLEWALGSQPFGVAGGMSEDERRDHKRRRVPQPSGRG</sequence>
<name>A0A1C5ACN1_9ACTN</name>
<evidence type="ECO:0000256" key="4">
    <source>
        <dbReference type="ARBA" id="ARBA00022723"/>
    </source>
</evidence>
<keyword evidence="5 11" id="KW-0408">Iron</keyword>
<dbReference type="PANTHER" id="PTHR38839">
    <property type="entry name" value="TRANSCRIPTIONAL REGULATOR WHID-RELATED"/>
    <property type="match status" value="1"/>
</dbReference>
<dbReference type="PANTHER" id="PTHR38839:SF6">
    <property type="entry name" value="TRANSCRIPTIONAL REGULATOR WHIB1"/>
    <property type="match status" value="1"/>
</dbReference>
<keyword evidence="7 11" id="KW-0805">Transcription regulation</keyword>
<evidence type="ECO:0000256" key="3">
    <source>
        <dbReference type="ARBA" id="ARBA00022485"/>
    </source>
</evidence>
<keyword evidence="3 11" id="KW-0004">4Fe-4S</keyword>
<keyword evidence="11" id="KW-0963">Cytoplasm</keyword>
<evidence type="ECO:0000259" key="13">
    <source>
        <dbReference type="PROSITE" id="PS51674"/>
    </source>
</evidence>
<dbReference type="EMBL" id="FMCT01000012">
    <property type="protein sequence ID" value="SCF42997.1"/>
    <property type="molecule type" value="Genomic_DNA"/>
</dbReference>
<evidence type="ECO:0000256" key="6">
    <source>
        <dbReference type="ARBA" id="ARBA00023014"/>
    </source>
</evidence>
<organism evidence="14 15">
    <name type="scientific">Micromonospora carbonacea</name>
    <dbReference type="NCBI Taxonomy" id="47853"/>
    <lineage>
        <taxon>Bacteria</taxon>
        <taxon>Bacillati</taxon>
        <taxon>Actinomycetota</taxon>
        <taxon>Actinomycetes</taxon>
        <taxon>Micromonosporales</taxon>
        <taxon>Micromonosporaceae</taxon>
        <taxon>Micromonospora</taxon>
    </lineage>
</organism>
<evidence type="ECO:0000256" key="10">
    <source>
        <dbReference type="ARBA" id="ARBA00023163"/>
    </source>
</evidence>
<comment type="function">
    <text evidence="11">Acts as a transcriptional regulator. Probably redox-responsive. The apo- but not holo-form probably binds DNA.</text>
</comment>
<proteinExistence type="inferred from homology"/>
<dbReference type="InterPro" id="IPR034768">
    <property type="entry name" value="4FE4S_WBL"/>
</dbReference>
<evidence type="ECO:0000256" key="2">
    <source>
        <dbReference type="ARBA" id="ARBA00006597"/>
    </source>
</evidence>
<keyword evidence="15" id="KW-1185">Reference proteome</keyword>
<feature type="binding site" evidence="11">
    <location>
        <position position="146"/>
    </location>
    <ligand>
        <name>[4Fe-4S] cluster</name>
        <dbReference type="ChEBI" id="CHEBI:49883"/>
    </ligand>
</feature>
<keyword evidence="10 11" id="KW-0804">Transcription</keyword>
<feature type="binding site" evidence="11">
    <location>
        <position position="152"/>
    </location>
    <ligand>
        <name>[4Fe-4S] cluster</name>
        <dbReference type="ChEBI" id="CHEBI:49883"/>
    </ligand>
</feature>
<dbReference type="GO" id="GO:0045892">
    <property type="term" value="P:negative regulation of DNA-templated transcription"/>
    <property type="evidence" value="ECO:0007669"/>
    <property type="project" value="TreeGrafter"/>
</dbReference>
<dbReference type="GO" id="GO:0045454">
    <property type="term" value="P:cell redox homeostasis"/>
    <property type="evidence" value="ECO:0007669"/>
    <property type="project" value="TreeGrafter"/>
</dbReference>
<comment type="subcellular location">
    <subcellularLocation>
        <location evidence="1 11">Cytoplasm</location>
    </subcellularLocation>
</comment>
<keyword evidence="8 11" id="KW-0238">DNA-binding</keyword>
<dbReference type="GO" id="GO:0046872">
    <property type="term" value="F:metal ion binding"/>
    <property type="evidence" value="ECO:0007669"/>
    <property type="project" value="UniProtKB-KW"/>
</dbReference>
<keyword evidence="4 11" id="KW-0479">Metal-binding</keyword>
<evidence type="ECO:0000256" key="9">
    <source>
        <dbReference type="ARBA" id="ARBA00023157"/>
    </source>
</evidence>
<comment type="cofactor">
    <cofactor evidence="11">
        <name>[4Fe-4S] cluster</name>
        <dbReference type="ChEBI" id="CHEBI:49883"/>
    </cofactor>
    <text evidence="11">Binds 1 [4Fe-4S] cluster per subunit. Following nitrosylation of the [4Fe-4S] cluster binds 1 [4Fe-8(NO)] cluster per subunit.</text>
</comment>
<accession>A0A1C5ACN1</accession>
<dbReference type="AlphaFoldDB" id="A0A1C5ACN1"/>
<evidence type="ECO:0000256" key="12">
    <source>
        <dbReference type="SAM" id="MobiDB-lite"/>
    </source>
</evidence>
<feature type="binding site" evidence="11">
    <location>
        <position position="143"/>
    </location>
    <ligand>
        <name>[4Fe-4S] cluster</name>
        <dbReference type="ChEBI" id="CHEBI:49883"/>
    </ligand>
</feature>
<dbReference type="GO" id="GO:0035731">
    <property type="term" value="F:dinitrosyl-iron complex binding"/>
    <property type="evidence" value="ECO:0007669"/>
    <property type="project" value="UniProtKB-UniRule"/>
</dbReference>
<evidence type="ECO:0000256" key="1">
    <source>
        <dbReference type="ARBA" id="ARBA00004496"/>
    </source>
</evidence>
<evidence type="ECO:0000256" key="8">
    <source>
        <dbReference type="ARBA" id="ARBA00023125"/>
    </source>
</evidence>
<feature type="domain" description="4Fe-4S Wbl-type" evidence="13">
    <location>
        <begin position="114"/>
        <end position="175"/>
    </location>
</feature>
<feature type="binding site" evidence="11">
    <location>
        <position position="115"/>
    </location>
    <ligand>
        <name>[4Fe-4S] cluster</name>
        <dbReference type="ChEBI" id="CHEBI:49883"/>
    </ligand>
</feature>
<feature type="region of interest" description="Disordered" evidence="12">
    <location>
        <begin position="161"/>
        <end position="188"/>
    </location>
</feature>
<dbReference type="Pfam" id="PF02467">
    <property type="entry name" value="Whib"/>
    <property type="match status" value="1"/>
</dbReference>
<evidence type="ECO:0000313" key="15">
    <source>
        <dbReference type="Proteomes" id="UP000183585"/>
    </source>
</evidence>
<evidence type="ECO:0000256" key="5">
    <source>
        <dbReference type="ARBA" id="ARBA00023004"/>
    </source>
</evidence>
<gene>
    <name evidence="11" type="primary">whiB</name>
    <name evidence="14" type="ORF">GA0070563_112171</name>
</gene>
<dbReference type="GO" id="GO:0005737">
    <property type="term" value="C:cytoplasm"/>
    <property type="evidence" value="ECO:0007669"/>
    <property type="project" value="UniProtKB-SubCell"/>
</dbReference>
<evidence type="ECO:0000256" key="11">
    <source>
        <dbReference type="HAMAP-Rule" id="MF_01479"/>
    </source>
</evidence>
<dbReference type="GO" id="GO:0047134">
    <property type="term" value="F:protein-disulfide reductase [NAD(P)H] activity"/>
    <property type="evidence" value="ECO:0007669"/>
    <property type="project" value="TreeGrafter"/>
</dbReference>
<comment type="similarity">
    <text evidence="2 11">Belongs to the WhiB family.</text>
</comment>
<keyword evidence="9 11" id="KW-1015">Disulfide bond</keyword>
<dbReference type="HAMAP" id="MF_01479">
    <property type="entry name" value="WhiB"/>
    <property type="match status" value="1"/>
</dbReference>
<reference evidence="15" key="1">
    <citation type="submission" date="2016-06" db="EMBL/GenBank/DDBJ databases">
        <authorList>
            <person name="Varghese N."/>
            <person name="Submissions Spin"/>
        </authorList>
    </citation>
    <scope>NUCLEOTIDE SEQUENCE [LARGE SCALE GENOMIC DNA]</scope>
    <source>
        <strain evidence="15">DSM 43168</strain>
    </source>
</reference>
<dbReference type="GO" id="GO:0003677">
    <property type="term" value="F:DNA binding"/>
    <property type="evidence" value="ECO:0007669"/>
    <property type="project" value="UniProtKB-UniRule"/>
</dbReference>
<evidence type="ECO:0000313" key="14">
    <source>
        <dbReference type="EMBL" id="SCF42997.1"/>
    </source>
</evidence>
<dbReference type="InterPro" id="IPR003482">
    <property type="entry name" value="Whib"/>
</dbReference>
<dbReference type="GO" id="GO:0051539">
    <property type="term" value="F:4 iron, 4 sulfur cluster binding"/>
    <property type="evidence" value="ECO:0007669"/>
    <property type="project" value="UniProtKB-UniRule"/>
</dbReference>